<evidence type="ECO:0000313" key="5">
    <source>
        <dbReference type="Proteomes" id="UP000182400"/>
    </source>
</evidence>
<dbReference type="AlphaFoldDB" id="A0A1I5L256"/>
<name>A0A1I5L256_9GAMM</name>
<keyword evidence="3" id="KW-0812">Transmembrane</keyword>
<feature type="coiled-coil region" evidence="1">
    <location>
        <begin position="62"/>
        <end position="96"/>
    </location>
</feature>
<dbReference type="RefSeq" id="WP_139220710.1">
    <property type="nucleotide sequence ID" value="NZ_FOWP01000003.1"/>
</dbReference>
<keyword evidence="3" id="KW-1133">Transmembrane helix</keyword>
<evidence type="ECO:0000256" key="3">
    <source>
        <dbReference type="SAM" id="Phobius"/>
    </source>
</evidence>
<dbReference type="EMBL" id="FOWP01000003">
    <property type="protein sequence ID" value="SFO91414.1"/>
    <property type="molecule type" value="Genomic_DNA"/>
</dbReference>
<accession>A0A1I5L256</accession>
<organism evidence="4 5">
    <name type="scientific">Ectopseudomonas composti</name>
    <dbReference type="NCBI Taxonomy" id="658457"/>
    <lineage>
        <taxon>Bacteria</taxon>
        <taxon>Pseudomonadati</taxon>
        <taxon>Pseudomonadota</taxon>
        <taxon>Gammaproteobacteria</taxon>
        <taxon>Pseudomonadales</taxon>
        <taxon>Pseudomonadaceae</taxon>
        <taxon>Ectopseudomonas</taxon>
    </lineage>
</organism>
<proteinExistence type="predicted"/>
<reference evidence="4 5" key="1">
    <citation type="submission" date="2016-10" db="EMBL/GenBank/DDBJ databases">
        <authorList>
            <person name="de Groot N.N."/>
        </authorList>
    </citation>
    <scope>NUCLEOTIDE SEQUENCE [LARGE SCALE GENOMIC DNA]</scope>
    <source>
        <strain evidence="4 5">CCUG 59231</strain>
    </source>
</reference>
<keyword evidence="1" id="KW-0175">Coiled coil</keyword>
<protein>
    <submittedName>
        <fullName evidence="4">Uncharacterized protein</fullName>
    </submittedName>
</protein>
<evidence type="ECO:0000256" key="2">
    <source>
        <dbReference type="SAM" id="MobiDB-lite"/>
    </source>
</evidence>
<evidence type="ECO:0000313" key="4">
    <source>
        <dbReference type="EMBL" id="SFO91414.1"/>
    </source>
</evidence>
<gene>
    <name evidence="4" type="ORF">SAMN05216601_103280</name>
</gene>
<keyword evidence="3" id="KW-0472">Membrane</keyword>
<feature type="compositionally biased region" description="Polar residues" evidence="2">
    <location>
        <begin position="7"/>
        <end position="22"/>
    </location>
</feature>
<feature type="region of interest" description="Disordered" evidence="2">
    <location>
        <begin position="1"/>
        <end position="22"/>
    </location>
</feature>
<sequence length="266" mass="30266">MKRQRKTQNISRSPSSSREPQADSVTSTLDIWLSRISHMSQFGLFALTIGVFYFTVIPLYKVATLEEGIARRELELNETNEKLKAATINLEFKERELYKRDRQELIEGIAYAAPFCSGLMEPPKTRIPENRNELGDSILKIDAAQCLRDRVEKSKSETVLSSTDNSHLKLTINNIAAKLEEAQKQALLDIKTLPERAKKDPSILAPKSFNEEHLDSLLNMLSPGFINDELSHQSAIDRTRTAITFDFADFVQKEISALRKIEWPDD</sequence>
<dbReference type="Proteomes" id="UP000182400">
    <property type="component" value="Unassembled WGS sequence"/>
</dbReference>
<dbReference type="OrthoDB" id="7033097at2"/>
<evidence type="ECO:0000256" key="1">
    <source>
        <dbReference type="SAM" id="Coils"/>
    </source>
</evidence>
<feature type="transmembrane region" description="Helical" evidence="3">
    <location>
        <begin position="42"/>
        <end position="60"/>
    </location>
</feature>